<dbReference type="PANTHER" id="PTHR32309:SF13">
    <property type="entry name" value="FERRIC ENTEROBACTIN TRANSPORT PROTEIN FEPE"/>
    <property type="match status" value="1"/>
</dbReference>
<evidence type="ECO:0000256" key="2">
    <source>
        <dbReference type="ARBA" id="ARBA00006683"/>
    </source>
</evidence>
<sequence length="235" mass="26763">MNEENINIRKIISILKKKLKLIIGITALITVVTALISFFVITPKYEIKAKLFIGKEGSLNKEYDSSDVEMYKRLLTTYAEIMKSEDLINDALDSEKIYIEDKDVYKNLKVIPREDTQIIEVAYIDEDRNTALKFVNGLISKFTEQSKKLIPMGNIQVIQKAKIPLEPVSPNKMVNISIAFILGIMISIGLVLILDFMDNTIKTKEDINDIAILGDIPNLKNSVSKIKENKKRRNK</sequence>
<feature type="domain" description="Tyrosine-protein kinase G-rich" evidence="9">
    <location>
        <begin position="143"/>
        <end position="193"/>
    </location>
</feature>
<dbReference type="Pfam" id="PF13807">
    <property type="entry name" value="GNVR"/>
    <property type="match status" value="1"/>
</dbReference>
<evidence type="ECO:0000256" key="7">
    <source>
        <dbReference type="SAM" id="Phobius"/>
    </source>
</evidence>
<evidence type="ECO:0000256" key="1">
    <source>
        <dbReference type="ARBA" id="ARBA00004651"/>
    </source>
</evidence>
<evidence type="ECO:0000259" key="8">
    <source>
        <dbReference type="Pfam" id="PF02706"/>
    </source>
</evidence>
<comment type="similarity">
    <text evidence="2">Belongs to the CpsC/CapA family.</text>
</comment>
<dbReference type="InterPro" id="IPR032807">
    <property type="entry name" value="GNVR"/>
</dbReference>
<dbReference type="PANTHER" id="PTHR32309">
    <property type="entry name" value="TYROSINE-PROTEIN KINASE"/>
    <property type="match status" value="1"/>
</dbReference>
<evidence type="ECO:0000256" key="4">
    <source>
        <dbReference type="ARBA" id="ARBA00022692"/>
    </source>
</evidence>
<evidence type="ECO:0000313" key="11">
    <source>
        <dbReference type="Proteomes" id="UP001228504"/>
    </source>
</evidence>
<evidence type="ECO:0000256" key="3">
    <source>
        <dbReference type="ARBA" id="ARBA00022475"/>
    </source>
</evidence>
<dbReference type="InterPro" id="IPR003856">
    <property type="entry name" value="LPS_length_determ_N"/>
</dbReference>
<keyword evidence="4 7" id="KW-0812">Transmembrane</keyword>
<keyword evidence="6 7" id="KW-0472">Membrane</keyword>
<feature type="transmembrane region" description="Helical" evidence="7">
    <location>
        <begin position="174"/>
        <end position="194"/>
    </location>
</feature>
<feature type="transmembrane region" description="Helical" evidence="7">
    <location>
        <begin position="21"/>
        <end position="41"/>
    </location>
</feature>
<dbReference type="Proteomes" id="UP001228504">
    <property type="component" value="Unassembled WGS sequence"/>
</dbReference>
<gene>
    <name evidence="10" type="ORF">J2S18_002849</name>
</gene>
<evidence type="ECO:0000313" key="10">
    <source>
        <dbReference type="EMBL" id="MDQ0150875.1"/>
    </source>
</evidence>
<evidence type="ECO:0000259" key="9">
    <source>
        <dbReference type="Pfam" id="PF13807"/>
    </source>
</evidence>
<dbReference type="Pfam" id="PF02706">
    <property type="entry name" value="Wzz"/>
    <property type="match status" value="1"/>
</dbReference>
<proteinExistence type="inferred from homology"/>
<protein>
    <submittedName>
        <fullName evidence="10">Capsular polysaccharide biosynthesis protein</fullName>
    </submittedName>
</protein>
<evidence type="ECO:0000256" key="6">
    <source>
        <dbReference type="ARBA" id="ARBA00023136"/>
    </source>
</evidence>
<accession>A0ABT9UX21</accession>
<keyword evidence="3" id="KW-1003">Cell membrane</keyword>
<evidence type="ECO:0000256" key="5">
    <source>
        <dbReference type="ARBA" id="ARBA00022989"/>
    </source>
</evidence>
<name>A0ABT9UX21_9FIRM</name>
<organism evidence="10 11">
    <name type="scientific">Eubacterium multiforme</name>
    <dbReference type="NCBI Taxonomy" id="83339"/>
    <lineage>
        <taxon>Bacteria</taxon>
        <taxon>Bacillati</taxon>
        <taxon>Bacillota</taxon>
        <taxon>Clostridia</taxon>
        <taxon>Eubacteriales</taxon>
        <taxon>Eubacteriaceae</taxon>
        <taxon>Eubacterium</taxon>
    </lineage>
</organism>
<dbReference type="InterPro" id="IPR050445">
    <property type="entry name" value="Bact_polysacc_biosynth/exp"/>
</dbReference>
<comment type="subcellular location">
    <subcellularLocation>
        <location evidence="1">Cell membrane</location>
        <topology evidence="1">Multi-pass membrane protein</topology>
    </subcellularLocation>
</comment>
<reference evidence="10 11" key="1">
    <citation type="submission" date="2023-07" db="EMBL/GenBank/DDBJ databases">
        <title>Genomic Encyclopedia of Type Strains, Phase IV (KMG-IV): sequencing the most valuable type-strain genomes for metagenomic binning, comparative biology and taxonomic classification.</title>
        <authorList>
            <person name="Goeker M."/>
        </authorList>
    </citation>
    <scope>NUCLEOTIDE SEQUENCE [LARGE SCALE GENOMIC DNA]</scope>
    <source>
        <strain evidence="10 11">DSM 20694</strain>
    </source>
</reference>
<keyword evidence="5 7" id="KW-1133">Transmembrane helix</keyword>
<keyword evidence="11" id="KW-1185">Reference proteome</keyword>
<comment type="caution">
    <text evidence="10">The sequence shown here is derived from an EMBL/GenBank/DDBJ whole genome shotgun (WGS) entry which is preliminary data.</text>
</comment>
<feature type="domain" description="Polysaccharide chain length determinant N-terminal" evidence="8">
    <location>
        <begin position="4"/>
        <end position="93"/>
    </location>
</feature>
<dbReference type="RefSeq" id="WP_307487711.1">
    <property type="nucleotide sequence ID" value="NZ_JAUSUF010000013.1"/>
</dbReference>
<dbReference type="EMBL" id="JAUSUF010000013">
    <property type="protein sequence ID" value="MDQ0150875.1"/>
    <property type="molecule type" value="Genomic_DNA"/>
</dbReference>